<evidence type="ECO:0000313" key="2">
    <source>
        <dbReference type="Proteomes" id="UP000221746"/>
    </source>
</evidence>
<dbReference type="EMBL" id="JF974294">
    <property type="protein sequence ID" value="AGN34099.1"/>
    <property type="molecule type" value="Genomic_DNA"/>
</dbReference>
<proteinExistence type="predicted"/>
<keyword evidence="2" id="KW-1185">Reference proteome</keyword>
<gene>
    <name evidence="1" type="ORF">AEPG_00052</name>
</gene>
<reference evidence="1 2" key="1">
    <citation type="submission" date="2010-11" db="EMBL/GenBank/DDBJ databases">
        <title>The Genome Sequence of Aeromonas phage pIS4-A.</title>
        <authorList>
            <consortium name="The Broad Institute Genome Sequencing Platform"/>
            <person name="Henn M.R."/>
            <person name="Wolf A."/>
            <person name="Jost G."/>
            <person name="Levin J."/>
            <person name="Malboeuf C."/>
            <person name="Casali M."/>
            <person name="Russ C."/>
            <person name="Lennon N."/>
            <person name="Chapman S.B."/>
            <person name="Erlich R."/>
            <person name="Young S.K."/>
            <person name="Yandava C."/>
            <person name="Zeng Q."/>
            <person name="Alvarado L."/>
            <person name="Anderson S."/>
            <person name="Berlin A."/>
            <person name="Chen Z."/>
            <person name="Freedman E."/>
            <person name="Gellesch M."/>
            <person name="Goldberg J."/>
            <person name="Green L."/>
            <person name="Griggs A."/>
            <person name="Gujja S."/>
            <person name="Heilman E.R."/>
            <person name="Heiman D."/>
            <person name="Hollinger A."/>
            <person name="Howarth C."/>
            <person name="Larson L."/>
            <person name="Mehta T."/>
            <person name="Pearson M."/>
            <person name="Roberts A."/>
            <person name="Ryan E."/>
            <person name="Saif S."/>
            <person name="Shea T."/>
            <person name="Shenoy N."/>
            <person name="Sisk P."/>
            <person name="Stolte C."/>
            <person name="Sykes S."/>
            <person name="White J."/>
            <person name="Haas B."/>
            <person name="Nusbaum C."/>
            <person name="Birren B."/>
        </authorList>
    </citation>
    <scope>NUCLEOTIDE SEQUENCE [LARGE SCALE GENOMIC DNA]</scope>
    <source>
        <strain evidence="2">pIS4-A</strain>
    </source>
</reference>
<organism evidence="1 2">
    <name type="scientific">Aeromonas phage pIS4-A</name>
    <dbReference type="NCBI Taxonomy" id="754050"/>
    <lineage>
        <taxon>Viruses</taxon>
        <taxon>Duplodnaviria</taxon>
        <taxon>Heunggongvirae</taxon>
        <taxon>Uroviricota</taxon>
        <taxon>Caudoviricetes</taxon>
        <taxon>Roufvirus</taxon>
        <taxon>Roufvirus pIS4A</taxon>
    </lineage>
</organism>
<protein>
    <submittedName>
        <fullName evidence="1">Uncharacterized protein</fullName>
    </submittedName>
</protein>
<dbReference type="Proteomes" id="UP000221746">
    <property type="component" value="Segment"/>
</dbReference>
<evidence type="ECO:0000313" key="1">
    <source>
        <dbReference type="EMBL" id="AGN34099.1"/>
    </source>
</evidence>
<name>R9TRK0_9CAUD</name>
<accession>R9TRK0</accession>
<sequence length="114" mass="12545">MSAIARWTYTYPCTIWRLTGKDKYGKPTFAAPESIMCDYGFDKNLTTGTAGNEIAQKNTFWTEYQNASIGDFIMLGTITSADPLAAGADQIRNVVNYGNTLDRNDLPDFALVTG</sequence>